<dbReference type="Gene3D" id="3.30.110.60">
    <property type="entry name" value="YhbY-like"/>
    <property type="match status" value="1"/>
</dbReference>
<reference evidence="6 7" key="1">
    <citation type="submission" date="2021-03" db="EMBL/GenBank/DDBJ databases">
        <authorList>
            <person name="King G.J."/>
            <person name="Bancroft I."/>
            <person name="Baten A."/>
            <person name="Bloomfield J."/>
            <person name="Borpatragohain P."/>
            <person name="He Z."/>
            <person name="Irish N."/>
            <person name="Irwin J."/>
            <person name="Liu K."/>
            <person name="Mauleon R.P."/>
            <person name="Moore J."/>
            <person name="Morris R."/>
            <person name="Ostergaard L."/>
            <person name="Wang B."/>
            <person name="Wells R."/>
        </authorList>
    </citation>
    <scope>NUCLEOTIDE SEQUENCE [LARGE SCALE GENOMIC DNA]</scope>
    <source>
        <strain evidence="6">R-o-18</strain>
        <tissue evidence="6">Leaf</tissue>
    </source>
</reference>
<dbReference type="Gene3D" id="1.10.510.10">
    <property type="entry name" value="Transferase(Phosphotransferase) domain 1"/>
    <property type="match status" value="1"/>
</dbReference>
<accession>A0ABQ7MRF8</accession>
<dbReference type="InterPro" id="IPR035920">
    <property type="entry name" value="YhbY-like_sf"/>
</dbReference>
<comment type="caution">
    <text evidence="6">The sequence shown here is derived from an EMBL/GenBank/DDBJ whole genome shotgun (WGS) entry which is preliminary data.</text>
</comment>
<evidence type="ECO:0000313" key="7">
    <source>
        <dbReference type="Proteomes" id="UP000823674"/>
    </source>
</evidence>
<feature type="region of interest" description="Disordered" evidence="4">
    <location>
        <begin position="47"/>
        <end position="70"/>
    </location>
</feature>
<dbReference type="SMART" id="SM01103">
    <property type="entry name" value="CRS1_YhbY"/>
    <property type="match status" value="1"/>
</dbReference>
<feature type="compositionally biased region" description="Basic and acidic residues" evidence="4">
    <location>
        <begin position="57"/>
        <end position="70"/>
    </location>
</feature>
<evidence type="ECO:0000313" key="6">
    <source>
        <dbReference type="EMBL" id="KAG5401311.1"/>
    </source>
</evidence>
<dbReference type="InterPro" id="IPR013978">
    <property type="entry name" value="MEKHLA"/>
</dbReference>
<dbReference type="PANTHER" id="PTHR45950">
    <property type="entry name" value="HOMEOBOX-LEUCINE ZIPPER PROTEIN ATHB-14"/>
    <property type="match status" value="1"/>
</dbReference>
<feature type="compositionally biased region" description="Acidic residues" evidence="4">
    <location>
        <begin position="92"/>
        <end position="106"/>
    </location>
</feature>
<dbReference type="Pfam" id="PF01985">
    <property type="entry name" value="CRS1_YhbY"/>
    <property type="match status" value="1"/>
</dbReference>
<name>A0ABQ7MRF8_BRACM</name>
<protein>
    <recommendedName>
        <fullName evidence="5">CRM domain-containing protein</fullName>
    </recommendedName>
</protein>
<organism evidence="6 7">
    <name type="scientific">Brassica rapa subsp. trilocularis</name>
    <dbReference type="NCBI Taxonomy" id="1813537"/>
    <lineage>
        <taxon>Eukaryota</taxon>
        <taxon>Viridiplantae</taxon>
        <taxon>Streptophyta</taxon>
        <taxon>Embryophyta</taxon>
        <taxon>Tracheophyta</taxon>
        <taxon>Spermatophyta</taxon>
        <taxon>Magnoliopsida</taxon>
        <taxon>eudicotyledons</taxon>
        <taxon>Gunneridae</taxon>
        <taxon>Pentapetalae</taxon>
        <taxon>rosids</taxon>
        <taxon>malvids</taxon>
        <taxon>Brassicales</taxon>
        <taxon>Brassicaceae</taxon>
        <taxon>Brassiceae</taxon>
        <taxon>Brassica</taxon>
    </lineage>
</organism>
<dbReference type="PANTHER" id="PTHR45950:SF1">
    <property type="entry name" value="HOMEOBOX-LEUCINE ZIPPER PROTEIN ATHB-15"/>
    <property type="match status" value="1"/>
</dbReference>
<sequence>MSIREAVHLSQSEILYRSRTPPLIFTKTYSLLTSASCLLSYSHAPPLANERGNLQSSEKESEAKRRYLEKDKGQSSIERILLRLRNLGLAASDDDEEDDAEDNEEEDVKKPVTEEERLGDLLKREWVRPDVILAEGEESDYEEDDDVAERNEGDGGLLAVKKRRARAPSLPELTIEDSGLRRLRRDGMYLRVRINIPKAGLTQAVMEKIHDTWRKEELVRLKFHERRTGGMVIWRAGSVMVVYRGRDYQGPSAVFNQMARPEEHYQGPSAGSVLLMREDEATLGKITKPRRPKTVVLCPTRELSEQFWLPPYRMTITLEIMRHMPEHPNVVTLRETYEDEHAVHLGMELCEGVELFDRNVARGHYTERAAAVVTKTIMAVVQVRHGFALCLSPDWSIDVLCLSLSSCAAPSSSSLAAMPVFTFANQAELDMLETTLVSLQDISLEKIFDDNGRKTLCSEFPQIMQQAFASLQGGICLSSMERPVSYERAVAWKVLNEEENAHCICFVFINWSFV</sequence>
<gene>
    <name evidence="6" type="primary">A04g506330.1_BraROA</name>
    <name evidence="6" type="ORF">IGI04_015918</name>
</gene>
<evidence type="ECO:0000256" key="1">
    <source>
        <dbReference type="ARBA" id="ARBA00022884"/>
    </source>
</evidence>
<dbReference type="InterPro" id="IPR011009">
    <property type="entry name" value="Kinase-like_dom_sf"/>
</dbReference>
<dbReference type="PROSITE" id="PS51295">
    <property type="entry name" value="CRM"/>
    <property type="match status" value="1"/>
</dbReference>
<evidence type="ECO:0000256" key="2">
    <source>
        <dbReference type="ARBA" id="ARBA00023242"/>
    </source>
</evidence>
<dbReference type="SUPFAM" id="SSF56112">
    <property type="entry name" value="Protein kinase-like (PK-like)"/>
    <property type="match status" value="1"/>
</dbReference>
<evidence type="ECO:0000256" key="3">
    <source>
        <dbReference type="PROSITE-ProRule" id="PRU00626"/>
    </source>
</evidence>
<feature type="domain" description="CRM" evidence="5">
    <location>
        <begin position="173"/>
        <end position="277"/>
    </location>
</feature>
<dbReference type="Pfam" id="PF08670">
    <property type="entry name" value="MEKHLA"/>
    <property type="match status" value="1"/>
</dbReference>
<keyword evidence="1 3" id="KW-0694">RNA-binding</keyword>
<dbReference type="InterPro" id="IPR001890">
    <property type="entry name" value="RNA-binding_CRM"/>
</dbReference>
<feature type="region of interest" description="Disordered" evidence="4">
    <location>
        <begin position="91"/>
        <end position="114"/>
    </location>
</feature>
<dbReference type="InterPro" id="IPR044830">
    <property type="entry name" value="HD-Zip_III"/>
</dbReference>
<dbReference type="SUPFAM" id="SSF75471">
    <property type="entry name" value="YhbY-like"/>
    <property type="match status" value="1"/>
</dbReference>
<proteinExistence type="predicted"/>
<dbReference type="InterPro" id="IPR000719">
    <property type="entry name" value="Prot_kinase_dom"/>
</dbReference>
<keyword evidence="7" id="KW-1185">Reference proteome</keyword>
<evidence type="ECO:0000256" key="4">
    <source>
        <dbReference type="SAM" id="MobiDB-lite"/>
    </source>
</evidence>
<dbReference type="Pfam" id="PF00069">
    <property type="entry name" value="Pkinase"/>
    <property type="match status" value="1"/>
</dbReference>
<dbReference type="Proteomes" id="UP000823674">
    <property type="component" value="Chromosome A04"/>
</dbReference>
<evidence type="ECO:0000259" key="5">
    <source>
        <dbReference type="PROSITE" id="PS51295"/>
    </source>
</evidence>
<dbReference type="EMBL" id="JADBGQ010000004">
    <property type="protein sequence ID" value="KAG5401311.1"/>
    <property type="molecule type" value="Genomic_DNA"/>
</dbReference>
<dbReference type="Gene3D" id="3.30.200.20">
    <property type="entry name" value="Phosphorylase Kinase, domain 1"/>
    <property type="match status" value="1"/>
</dbReference>
<keyword evidence="2" id="KW-0539">Nucleus</keyword>